<organism evidence="9 10">
    <name type="scientific">Camelina sativa</name>
    <name type="common">False flax</name>
    <name type="synonym">Myagrum sativum</name>
    <dbReference type="NCBI Taxonomy" id="90675"/>
    <lineage>
        <taxon>Eukaryota</taxon>
        <taxon>Viridiplantae</taxon>
        <taxon>Streptophyta</taxon>
        <taxon>Embryophyta</taxon>
        <taxon>Tracheophyta</taxon>
        <taxon>Spermatophyta</taxon>
        <taxon>Magnoliopsida</taxon>
        <taxon>eudicotyledons</taxon>
        <taxon>Gunneridae</taxon>
        <taxon>Pentapetalae</taxon>
        <taxon>rosids</taxon>
        <taxon>malvids</taxon>
        <taxon>Brassicales</taxon>
        <taxon>Brassicaceae</taxon>
        <taxon>Camelineae</taxon>
        <taxon>Camelina</taxon>
    </lineage>
</organism>
<dbReference type="SUPFAM" id="SSF56112">
    <property type="entry name" value="Protein kinase-like (PK-like)"/>
    <property type="match status" value="1"/>
</dbReference>
<dbReference type="InterPro" id="IPR051681">
    <property type="entry name" value="Ser/Thr_Kinases-Pseudokinases"/>
</dbReference>
<dbReference type="GeneID" id="104740506"/>
<feature type="compositionally biased region" description="Polar residues" evidence="7">
    <location>
        <begin position="650"/>
        <end position="662"/>
    </location>
</feature>
<dbReference type="PANTHER" id="PTHR44329">
    <property type="entry name" value="SERINE/THREONINE-PROTEIN KINASE TNNI3K-RELATED"/>
    <property type="match status" value="1"/>
</dbReference>
<evidence type="ECO:0000259" key="8">
    <source>
        <dbReference type="PROSITE" id="PS50011"/>
    </source>
</evidence>
<feature type="region of interest" description="Disordered" evidence="7">
    <location>
        <begin position="720"/>
        <end position="756"/>
    </location>
</feature>
<dbReference type="InterPro" id="IPR000719">
    <property type="entry name" value="Prot_kinase_dom"/>
</dbReference>
<dbReference type="PRINTS" id="PR00109">
    <property type="entry name" value="TYRKINASE"/>
</dbReference>
<dbReference type="Gene3D" id="1.10.510.10">
    <property type="entry name" value="Transferase(Phosphotransferase) domain 1"/>
    <property type="match status" value="1"/>
</dbReference>
<evidence type="ECO:0000256" key="4">
    <source>
        <dbReference type="ARBA" id="ARBA00022777"/>
    </source>
</evidence>
<dbReference type="InterPro" id="IPR011009">
    <property type="entry name" value="Kinase-like_dom_sf"/>
</dbReference>
<dbReference type="PANTHER" id="PTHR44329:SF68">
    <property type="entry name" value="PROTEIN KINASE SUPERFAMILY PROTEIN"/>
    <property type="match status" value="1"/>
</dbReference>
<evidence type="ECO:0000256" key="2">
    <source>
        <dbReference type="ARBA" id="ARBA00022679"/>
    </source>
</evidence>
<dbReference type="Proteomes" id="UP000694864">
    <property type="component" value="Chromosome 14"/>
</dbReference>
<feature type="region of interest" description="Disordered" evidence="7">
    <location>
        <begin position="62"/>
        <end position="167"/>
    </location>
</feature>
<dbReference type="Pfam" id="PF14381">
    <property type="entry name" value="EDR1_CTR1_ARMC3_pept"/>
    <property type="match status" value="1"/>
</dbReference>
<feature type="compositionally biased region" description="Polar residues" evidence="7">
    <location>
        <begin position="512"/>
        <end position="522"/>
    </location>
</feature>
<evidence type="ECO:0000256" key="1">
    <source>
        <dbReference type="ARBA" id="ARBA00022527"/>
    </source>
</evidence>
<dbReference type="InterPro" id="IPR001245">
    <property type="entry name" value="Ser-Thr/Tyr_kinase_cat_dom"/>
</dbReference>
<evidence type="ECO:0000256" key="5">
    <source>
        <dbReference type="ARBA" id="ARBA00022840"/>
    </source>
</evidence>
<feature type="compositionally biased region" description="Polar residues" evidence="7">
    <location>
        <begin position="599"/>
        <end position="609"/>
    </location>
</feature>
<dbReference type="InterPro" id="IPR017441">
    <property type="entry name" value="Protein_kinase_ATP_BS"/>
</dbReference>
<keyword evidence="3 6" id="KW-0547">Nucleotide-binding</keyword>
<evidence type="ECO:0000256" key="6">
    <source>
        <dbReference type="PROSITE-ProRule" id="PRU10141"/>
    </source>
</evidence>
<feature type="region of interest" description="Disordered" evidence="7">
    <location>
        <begin position="1029"/>
        <end position="1052"/>
    </location>
</feature>
<feature type="region of interest" description="Disordered" evidence="7">
    <location>
        <begin position="588"/>
        <end position="662"/>
    </location>
</feature>
<reference evidence="9" key="1">
    <citation type="journal article" date="2014" name="Nat. Commun.">
        <title>The emerging biofuel crop Camelina sativa retains a highly undifferentiated hexaploid genome structure.</title>
        <authorList>
            <person name="Kagale S."/>
            <person name="Koh C."/>
            <person name="Nixon J."/>
            <person name="Bollina V."/>
            <person name="Clarke W.E."/>
            <person name="Tuteja R."/>
            <person name="Spillane C."/>
            <person name="Robinson S.J."/>
            <person name="Links M.G."/>
            <person name="Clarke C."/>
            <person name="Higgins E.E."/>
            <person name="Huebert T."/>
            <person name="Sharpe A.G."/>
            <person name="Parkin I.A."/>
        </authorList>
    </citation>
    <scope>NUCLEOTIDE SEQUENCE [LARGE SCALE GENOMIC DNA]</scope>
    <source>
        <strain evidence="9">cv. DH55</strain>
    </source>
</reference>
<evidence type="ECO:0000256" key="7">
    <source>
        <dbReference type="SAM" id="MobiDB-lite"/>
    </source>
</evidence>
<dbReference type="Gene3D" id="3.30.200.20">
    <property type="entry name" value="Phosphorylase Kinase, domain 1"/>
    <property type="match status" value="1"/>
</dbReference>
<evidence type="ECO:0000313" key="9">
    <source>
        <dbReference type="Proteomes" id="UP000694864"/>
    </source>
</evidence>
<feature type="binding site" evidence="6">
    <location>
        <position position="798"/>
    </location>
    <ligand>
        <name>ATP</name>
        <dbReference type="ChEBI" id="CHEBI:30616"/>
    </ligand>
</feature>
<name>A0ABM0VPX2_CAMSA</name>
<feature type="compositionally biased region" description="Polar residues" evidence="7">
    <location>
        <begin position="86"/>
        <end position="101"/>
    </location>
</feature>
<feature type="domain" description="Protein kinase" evidence="8">
    <location>
        <begin position="770"/>
        <end position="1030"/>
    </location>
</feature>
<feature type="region of interest" description="Disordered" evidence="7">
    <location>
        <begin position="430"/>
        <end position="482"/>
    </location>
</feature>
<keyword evidence="2" id="KW-0808">Transferase</keyword>
<dbReference type="CDD" id="cd13999">
    <property type="entry name" value="STKc_MAP3K-like"/>
    <property type="match status" value="1"/>
</dbReference>
<keyword evidence="4" id="KW-0418">Kinase</keyword>
<feature type="compositionally biased region" description="Polar residues" evidence="7">
    <location>
        <begin position="1032"/>
        <end position="1052"/>
    </location>
</feature>
<feature type="compositionally biased region" description="Polar residues" evidence="7">
    <location>
        <begin position="108"/>
        <end position="122"/>
    </location>
</feature>
<keyword evidence="9" id="KW-1185">Reference proteome</keyword>
<evidence type="ECO:0000313" key="10">
    <source>
        <dbReference type="RefSeq" id="XP_010459422.1"/>
    </source>
</evidence>
<feature type="compositionally biased region" description="Basic and acidic residues" evidence="7">
    <location>
        <begin position="451"/>
        <end position="473"/>
    </location>
</feature>
<feature type="compositionally biased region" description="Low complexity" evidence="7">
    <location>
        <begin position="438"/>
        <end position="449"/>
    </location>
</feature>
<evidence type="ECO:0000256" key="3">
    <source>
        <dbReference type="ARBA" id="ARBA00022741"/>
    </source>
</evidence>
<keyword evidence="1" id="KW-0723">Serine/threonine-protein kinase</keyword>
<feature type="region of interest" description="Disordered" evidence="7">
    <location>
        <begin position="498"/>
        <end position="526"/>
    </location>
</feature>
<dbReference type="Pfam" id="PF07714">
    <property type="entry name" value="PK_Tyr_Ser-Thr"/>
    <property type="match status" value="1"/>
</dbReference>
<dbReference type="InterPro" id="IPR008271">
    <property type="entry name" value="Ser/Thr_kinase_AS"/>
</dbReference>
<dbReference type="SMART" id="SM00220">
    <property type="entry name" value="S_TKc"/>
    <property type="match status" value="1"/>
</dbReference>
<sequence>MYVLHVVTPKQNSSLRPAKKSTLPPLLGWWTSFLRVDVVRCCDIWSMKMNMKKFLKKLRITPNQRDDGEGSVSNRSNKSSDAEPSPSDSLRSLDTTHSNNPEFKPFSGLSNWLSSVAQRRSPTTTTTTSSSNANSKEDESTMEHGGGSESGMQGLGSTHSKDPEVEEEYQIQLALELSAREDPEAAQIEAMKQFSLGSRPSPPENSPAELMAYRYWNYNCLGYDDKIVDGFYDLCGVMNESSLERIPPLVDLQGTLVSDGVTWDAVLVNRSEDPNLLRLEQKALDIAATSKSASSSGFVNSELVRKLAVLVADYMGGPVVDPDSTLRAWWSLSYSLKATLRSMVLPLGSLTIGLARHRALLFKVLCDSVGVPCRIVKGQQYTGSDDVAMNSIKTDDGREYIVDLMGDPGTLIPADAAGLQLDYDDSVYSASPRDVDSSHVASSSSGVESSIEEHAGSWSAEHRSRTKDSRVENQSEGGEDLMIRPNFCREVVGGHKAPVQHLSGKPAHSFTHARSPSWTEGVSSPAGRRMKVKDVSQYMIDAAKENPQLAQKLHDVLLESGVVAPRNLFSEVYSDSVEATVEIKSVAESSDEKGKDFGTIQQGRNQSNLGPVRFLPPLPRPQYKTNTLDRREHSGPGLGHMSVDCKIDGQSDSSHSETSTDYPRNVPVAVAAAAVVASSMVVAAAKSANSDSSTLELSAAAAAAVVATATAVSRQLELDSHSNGDAGSAGLHGVDSGGELISDRSTGNESSKSDSAIDDVAECEILWEEVTVAERIGLGSYGEVYRGDWHGTAVAVKKFIDQDITGEALEEFRSEVRMMRRLRHPNIVLFMGAVTRPPNLSIVTEFLPRGSLYRLIHRPNNQLDERKRLRMALDAARGMNYLHSCNPVIVHRDLKSPNLLVDKNWVVKVCDFGLSRMKVSTYLSSKSTAGTAEWMAPEVLRNEPADEKCDVYSYGVILWELFTLQQPWGKMNPMQVVGAVGFQHRRLEIPEYVDPGIAEIIRKCWQTDPRLRPSFVEIMASLKQLQKPIMGPNNQRAGVPSSSSLTTDEQEQ</sequence>
<feature type="compositionally biased region" description="Polar residues" evidence="7">
    <location>
        <begin position="743"/>
        <end position="754"/>
    </location>
</feature>
<accession>A0ABM0VPX2</accession>
<dbReference type="PROSITE" id="PS00107">
    <property type="entry name" value="PROTEIN_KINASE_ATP"/>
    <property type="match status" value="1"/>
</dbReference>
<dbReference type="InterPro" id="IPR055164">
    <property type="entry name" value="EDR1/CTR1/ARMC3-like_pept-like"/>
</dbReference>
<dbReference type="RefSeq" id="XP_010459422.1">
    <property type="nucleotide sequence ID" value="XM_010461120.2"/>
</dbReference>
<dbReference type="PROSITE" id="PS50011">
    <property type="entry name" value="PROTEIN_KINASE_DOM"/>
    <property type="match status" value="1"/>
</dbReference>
<reference evidence="10" key="2">
    <citation type="submission" date="2025-08" db="UniProtKB">
        <authorList>
            <consortium name="RefSeq"/>
        </authorList>
    </citation>
    <scope>IDENTIFICATION</scope>
    <source>
        <tissue evidence="10">Leaf</tissue>
    </source>
</reference>
<gene>
    <name evidence="10" type="primary">LOC104740506</name>
</gene>
<proteinExistence type="predicted"/>
<keyword evidence="5 6" id="KW-0067">ATP-binding</keyword>
<dbReference type="PROSITE" id="PS00108">
    <property type="entry name" value="PROTEIN_KINASE_ST"/>
    <property type="match status" value="1"/>
</dbReference>
<protein>
    <submittedName>
        <fullName evidence="10">Serine/threonine-protein kinase EDR1-like isoform X1</fullName>
    </submittedName>
</protein>